<keyword evidence="1" id="KW-0328">Glycosyltransferase</keyword>
<name>A0A6J6EI99_9ZZZZ</name>
<dbReference type="Pfam" id="PF04041">
    <property type="entry name" value="Glyco_hydro_130"/>
    <property type="match status" value="1"/>
</dbReference>
<gene>
    <name evidence="3" type="ORF">UFOPK1722_00694</name>
</gene>
<dbReference type="SUPFAM" id="SSF75005">
    <property type="entry name" value="Arabinanase/levansucrase/invertase"/>
    <property type="match status" value="1"/>
</dbReference>
<protein>
    <submittedName>
        <fullName evidence="3">Unannotated protein</fullName>
    </submittedName>
</protein>
<evidence type="ECO:0000256" key="2">
    <source>
        <dbReference type="ARBA" id="ARBA00022679"/>
    </source>
</evidence>
<dbReference type="AlphaFoldDB" id="A0A6J6EI99"/>
<accession>A0A6J6EI99</accession>
<dbReference type="Gene3D" id="2.115.10.20">
    <property type="entry name" value="Glycosyl hydrolase domain, family 43"/>
    <property type="match status" value="1"/>
</dbReference>
<dbReference type="PANTHER" id="PTHR34106:SF4">
    <property type="entry name" value="BLL5143 PROTEIN"/>
    <property type="match status" value="1"/>
</dbReference>
<dbReference type="GO" id="GO:0016757">
    <property type="term" value="F:glycosyltransferase activity"/>
    <property type="evidence" value="ECO:0007669"/>
    <property type="project" value="UniProtKB-KW"/>
</dbReference>
<evidence type="ECO:0000256" key="1">
    <source>
        <dbReference type="ARBA" id="ARBA00022676"/>
    </source>
</evidence>
<proteinExistence type="predicted"/>
<keyword evidence="2" id="KW-0808">Transferase</keyword>
<dbReference type="InterPro" id="IPR007184">
    <property type="entry name" value="Mannoside_phosphorylase"/>
</dbReference>
<reference evidence="3" key="1">
    <citation type="submission" date="2020-05" db="EMBL/GenBank/DDBJ databases">
        <authorList>
            <person name="Chiriac C."/>
            <person name="Salcher M."/>
            <person name="Ghai R."/>
            <person name="Kavagutti S V."/>
        </authorList>
    </citation>
    <scope>NUCLEOTIDE SEQUENCE</scope>
</reference>
<evidence type="ECO:0000313" key="3">
    <source>
        <dbReference type="EMBL" id="CAB4576300.1"/>
    </source>
</evidence>
<dbReference type="InterPro" id="IPR023296">
    <property type="entry name" value="Glyco_hydro_beta-prop_sf"/>
</dbReference>
<sequence>MTDGLLTRSATVLRPDPTRTLLHLFIAGQEDFGSPSGRAGSVMDRALRLTEAEVRAELDAVTAVFGPRHRDLDYWLEVHAERMAGRMPRRVALSRDRLMLIGALFTNEVTVEGAALTNPSIVPFGGVVDGSASFMMSVRGISEGHRSSIGFRTGRVDADGDVHVDPPGRTLNPGLQAEGHLHKRTFAGLLSRLGDLDDDARSVLDGLTDQFSSADLDRQIARLVKDRETYRNADGTAHRFRMIAERSYSLAFPSETDPSVRILWPHSAAEWRGMEDLRLVEFRSSARDFGYFGTYTAFDGRQVSQQMLHTRDFVSFDVFPVTGAAARGKGLALFPRLVGGKYVALSRHDGESNYVAFSDHPESWDAPVRLQSPEHPWEALQVGNCGSPLETDAGWLVLTHSVGPMRCYTISAILLDLDDPTRMIGHLDDPLIAPVDGDRDGYVPNVVYSCGATIHNGNLVVPFGINDESIGFASGSVRDVIDAMKYGR</sequence>
<dbReference type="EMBL" id="CAEZTS010000046">
    <property type="protein sequence ID" value="CAB4576300.1"/>
    <property type="molecule type" value="Genomic_DNA"/>
</dbReference>
<dbReference type="PANTHER" id="PTHR34106">
    <property type="entry name" value="GLYCOSIDASE"/>
    <property type="match status" value="1"/>
</dbReference>
<organism evidence="3">
    <name type="scientific">freshwater metagenome</name>
    <dbReference type="NCBI Taxonomy" id="449393"/>
    <lineage>
        <taxon>unclassified sequences</taxon>
        <taxon>metagenomes</taxon>
        <taxon>ecological metagenomes</taxon>
    </lineage>
</organism>